<reference evidence="2 3" key="1">
    <citation type="submission" date="2019-05" db="EMBL/GenBank/DDBJ databases">
        <title>Another draft genome of Portunus trituberculatus and its Hox gene families provides insights of decapod evolution.</title>
        <authorList>
            <person name="Jeong J.-H."/>
            <person name="Song I."/>
            <person name="Kim S."/>
            <person name="Choi T."/>
            <person name="Kim D."/>
            <person name="Ryu S."/>
            <person name="Kim W."/>
        </authorList>
    </citation>
    <scope>NUCLEOTIDE SEQUENCE [LARGE SCALE GENOMIC DNA]</scope>
    <source>
        <tissue evidence="2">Muscle</tissue>
    </source>
</reference>
<dbReference type="AlphaFoldDB" id="A0A5B7J1P9"/>
<gene>
    <name evidence="2" type="ORF">E2C01_083604</name>
</gene>
<feature type="region of interest" description="Disordered" evidence="1">
    <location>
        <begin position="42"/>
        <end position="63"/>
    </location>
</feature>
<dbReference type="Proteomes" id="UP000324222">
    <property type="component" value="Unassembled WGS sequence"/>
</dbReference>
<comment type="caution">
    <text evidence="2">The sequence shown here is derived from an EMBL/GenBank/DDBJ whole genome shotgun (WGS) entry which is preliminary data.</text>
</comment>
<keyword evidence="3" id="KW-1185">Reference proteome</keyword>
<protein>
    <submittedName>
        <fullName evidence="2">Uncharacterized protein</fullName>
    </submittedName>
</protein>
<proteinExistence type="predicted"/>
<sequence length="80" mass="8567">MATQFYPHFSFSFSSRRCFQTAASTTSPQTGTAACTSVPSWTTVSLDSSPTGRTSTRATQSSEPNTCPLLVAFVSPPPLW</sequence>
<dbReference type="EMBL" id="VSRR010078596">
    <property type="protein sequence ID" value="MPC88685.1"/>
    <property type="molecule type" value="Genomic_DNA"/>
</dbReference>
<name>A0A5B7J1P9_PORTR</name>
<evidence type="ECO:0000256" key="1">
    <source>
        <dbReference type="SAM" id="MobiDB-lite"/>
    </source>
</evidence>
<evidence type="ECO:0000313" key="3">
    <source>
        <dbReference type="Proteomes" id="UP000324222"/>
    </source>
</evidence>
<organism evidence="2 3">
    <name type="scientific">Portunus trituberculatus</name>
    <name type="common">Swimming crab</name>
    <name type="synonym">Neptunus trituberculatus</name>
    <dbReference type="NCBI Taxonomy" id="210409"/>
    <lineage>
        <taxon>Eukaryota</taxon>
        <taxon>Metazoa</taxon>
        <taxon>Ecdysozoa</taxon>
        <taxon>Arthropoda</taxon>
        <taxon>Crustacea</taxon>
        <taxon>Multicrustacea</taxon>
        <taxon>Malacostraca</taxon>
        <taxon>Eumalacostraca</taxon>
        <taxon>Eucarida</taxon>
        <taxon>Decapoda</taxon>
        <taxon>Pleocyemata</taxon>
        <taxon>Brachyura</taxon>
        <taxon>Eubrachyura</taxon>
        <taxon>Portunoidea</taxon>
        <taxon>Portunidae</taxon>
        <taxon>Portuninae</taxon>
        <taxon>Portunus</taxon>
    </lineage>
</organism>
<accession>A0A5B7J1P9</accession>
<evidence type="ECO:0000313" key="2">
    <source>
        <dbReference type="EMBL" id="MPC88685.1"/>
    </source>
</evidence>